<dbReference type="PANTHER" id="PTHR24104:SF25">
    <property type="entry name" value="PROTEIN LIN-41"/>
    <property type="match status" value="1"/>
</dbReference>
<proteinExistence type="predicted"/>
<protein>
    <recommendedName>
        <fullName evidence="5">NHL repeat containing protein</fullName>
    </recommendedName>
</protein>
<sequence>MQKAEEFVYPKPPDEPRFYWDRMLLGSMSVEHQTEESKISAFLTGTFAANKGFVKPYGIAVHQGRIFVSDPPGRDVMMFDPAHYLFKSLTSDPNVLLMKPYGVETDAQGNLFVLDQGLKDVKLFDRDGNYLRTIKPDAQLSMPTDLAITPDGKTMYISQTGGVSESMHVIFQFDTETGKLLKTLGKRGRGDLEFNLPKGIDLDKNGLLYVVDSGNFRIQIIDPDKEVMVRTFGQVGQRLGTFSRPKDVAVDSDGNIYVSDAAFGNFQIFNPEGQLLLFVGERGSDLKPGAYMLNSGIAVDEDGRVLMADQFFRKVDIFRPAKLGKEQGFLGVKEKITDEEYMKIKQEQQNGQ</sequence>
<evidence type="ECO:0000256" key="2">
    <source>
        <dbReference type="PROSITE-ProRule" id="PRU00504"/>
    </source>
</evidence>
<feature type="repeat" description="NHL" evidence="2">
    <location>
        <begin position="181"/>
        <end position="224"/>
    </location>
</feature>
<dbReference type="InterPro" id="IPR001258">
    <property type="entry name" value="NHL_repeat"/>
</dbReference>
<keyword evidence="4" id="KW-1185">Reference proteome</keyword>
<dbReference type="InterPro" id="IPR050952">
    <property type="entry name" value="TRIM-NHL_E3_ligases"/>
</dbReference>
<dbReference type="Gene3D" id="2.120.10.30">
    <property type="entry name" value="TolB, C-terminal domain"/>
    <property type="match status" value="2"/>
</dbReference>
<name>A0ABX7R2K9_9GAMM</name>
<dbReference type="PROSITE" id="PS51125">
    <property type="entry name" value="NHL"/>
    <property type="match status" value="2"/>
</dbReference>
<organism evidence="3 4">
    <name type="scientific">Shewanella sedimentimangrovi</name>
    <dbReference type="NCBI Taxonomy" id="2814293"/>
    <lineage>
        <taxon>Bacteria</taxon>
        <taxon>Pseudomonadati</taxon>
        <taxon>Pseudomonadota</taxon>
        <taxon>Gammaproteobacteria</taxon>
        <taxon>Alteromonadales</taxon>
        <taxon>Shewanellaceae</taxon>
        <taxon>Shewanella</taxon>
    </lineage>
</organism>
<accession>A0ABX7R2K9</accession>
<keyword evidence="1" id="KW-0677">Repeat</keyword>
<dbReference type="Pfam" id="PF01436">
    <property type="entry name" value="NHL"/>
    <property type="match status" value="2"/>
</dbReference>
<evidence type="ECO:0008006" key="5">
    <source>
        <dbReference type="Google" id="ProtNLM"/>
    </source>
</evidence>
<dbReference type="EMBL" id="CP071502">
    <property type="protein sequence ID" value="QSX37729.1"/>
    <property type="molecule type" value="Genomic_DNA"/>
</dbReference>
<evidence type="ECO:0000313" key="4">
    <source>
        <dbReference type="Proteomes" id="UP000663207"/>
    </source>
</evidence>
<gene>
    <name evidence="3" type="ORF">JYB85_02480</name>
</gene>
<dbReference type="RefSeq" id="WP_207380913.1">
    <property type="nucleotide sequence ID" value="NZ_CP071502.1"/>
</dbReference>
<dbReference type="Proteomes" id="UP000663207">
    <property type="component" value="Chromosome"/>
</dbReference>
<dbReference type="InterPro" id="IPR011042">
    <property type="entry name" value="6-blade_b-propeller_TolB-like"/>
</dbReference>
<evidence type="ECO:0000313" key="3">
    <source>
        <dbReference type="EMBL" id="QSX37729.1"/>
    </source>
</evidence>
<evidence type="ECO:0000256" key="1">
    <source>
        <dbReference type="ARBA" id="ARBA00022737"/>
    </source>
</evidence>
<dbReference type="PANTHER" id="PTHR24104">
    <property type="entry name" value="E3 UBIQUITIN-PROTEIN LIGASE NHLRC1-RELATED"/>
    <property type="match status" value="1"/>
</dbReference>
<reference evidence="3 4" key="1">
    <citation type="submission" date="2021-03" db="EMBL/GenBank/DDBJ databases">
        <title>Novel species identification of genus Shewanella.</title>
        <authorList>
            <person name="Liu G."/>
            <person name="Zhang Q."/>
        </authorList>
    </citation>
    <scope>NUCLEOTIDE SEQUENCE [LARGE SCALE GENOMIC DNA]</scope>
    <source>
        <strain evidence="3 4">FJAT-52962</strain>
    </source>
</reference>
<dbReference type="SUPFAM" id="SSF101898">
    <property type="entry name" value="NHL repeat"/>
    <property type="match status" value="1"/>
</dbReference>
<feature type="repeat" description="NHL" evidence="2">
    <location>
        <begin position="229"/>
        <end position="272"/>
    </location>
</feature>